<name>A0A382QEG2_9ZZZZ</name>
<accession>A0A382QEG2</accession>
<feature type="region of interest" description="Disordered" evidence="1">
    <location>
        <begin position="1"/>
        <end position="28"/>
    </location>
</feature>
<evidence type="ECO:0000256" key="1">
    <source>
        <dbReference type="SAM" id="MobiDB-lite"/>
    </source>
</evidence>
<feature type="non-terminal residue" evidence="2">
    <location>
        <position position="1"/>
    </location>
</feature>
<dbReference type="AlphaFoldDB" id="A0A382QEG2"/>
<dbReference type="EMBL" id="UINC01113659">
    <property type="protein sequence ID" value="SVC83417.1"/>
    <property type="molecule type" value="Genomic_DNA"/>
</dbReference>
<feature type="compositionally biased region" description="Polar residues" evidence="1">
    <location>
        <begin position="19"/>
        <end position="28"/>
    </location>
</feature>
<gene>
    <name evidence="2" type="ORF">METZ01_LOCUS336271</name>
</gene>
<sequence length="28" mass="2982">GRKTPLMRSSPLGFPMAISSHSKTPPCP</sequence>
<feature type="non-terminal residue" evidence="2">
    <location>
        <position position="28"/>
    </location>
</feature>
<proteinExistence type="predicted"/>
<organism evidence="2">
    <name type="scientific">marine metagenome</name>
    <dbReference type="NCBI Taxonomy" id="408172"/>
    <lineage>
        <taxon>unclassified sequences</taxon>
        <taxon>metagenomes</taxon>
        <taxon>ecological metagenomes</taxon>
    </lineage>
</organism>
<protein>
    <submittedName>
        <fullName evidence="2">Uncharacterized protein</fullName>
    </submittedName>
</protein>
<evidence type="ECO:0000313" key="2">
    <source>
        <dbReference type="EMBL" id="SVC83417.1"/>
    </source>
</evidence>
<reference evidence="2" key="1">
    <citation type="submission" date="2018-05" db="EMBL/GenBank/DDBJ databases">
        <authorList>
            <person name="Lanie J.A."/>
            <person name="Ng W.-L."/>
            <person name="Kazmierczak K.M."/>
            <person name="Andrzejewski T.M."/>
            <person name="Davidsen T.M."/>
            <person name="Wayne K.J."/>
            <person name="Tettelin H."/>
            <person name="Glass J.I."/>
            <person name="Rusch D."/>
            <person name="Podicherti R."/>
            <person name="Tsui H.-C.T."/>
            <person name="Winkler M.E."/>
        </authorList>
    </citation>
    <scope>NUCLEOTIDE SEQUENCE</scope>
</reference>